<dbReference type="OrthoDB" id="2121828at2759"/>
<dbReference type="Pfam" id="PF00394">
    <property type="entry name" value="Cu-oxidase"/>
    <property type="match status" value="1"/>
</dbReference>
<feature type="signal peptide" evidence="7">
    <location>
        <begin position="1"/>
        <end position="23"/>
    </location>
</feature>
<dbReference type="GO" id="GO:0052716">
    <property type="term" value="F:hydroquinone:oxygen oxidoreductase activity"/>
    <property type="evidence" value="ECO:0007669"/>
    <property type="project" value="UniProtKB-ARBA"/>
</dbReference>
<proteinExistence type="inferred from homology"/>
<keyword evidence="4" id="KW-0560">Oxidoreductase</keyword>
<dbReference type="AlphaFoldDB" id="A0A117E1I5"/>
<keyword evidence="6" id="KW-0325">Glycoprotein</keyword>
<dbReference type="SUPFAM" id="SSF49503">
    <property type="entry name" value="Cupredoxins"/>
    <property type="match status" value="3"/>
</dbReference>
<evidence type="ECO:0000313" key="11">
    <source>
        <dbReference type="EMBL" id="GAQ44093.1"/>
    </source>
</evidence>
<dbReference type="InterPro" id="IPR008972">
    <property type="entry name" value="Cupredoxin"/>
</dbReference>
<dbReference type="CDD" id="cd13898">
    <property type="entry name" value="CuRO_3_Abr2_like"/>
    <property type="match status" value="1"/>
</dbReference>
<dbReference type="CDD" id="cd13876">
    <property type="entry name" value="CuRO_2_Abr2_like"/>
    <property type="match status" value="1"/>
</dbReference>
<evidence type="ECO:0000256" key="4">
    <source>
        <dbReference type="ARBA" id="ARBA00023002"/>
    </source>
</evidence>
<dbReference type="PROSITE" id="PS00080">
    <property type="entry name" value="MULTICOPPER_OXIDASE2"/>
    <property type="match status" value="1"/>
</dbReference>
<keyword evidence="5" id="KW-0186">Copper</keyword>
<keyword evidence="3 7" id="KW-0732">Signal</keyword>
<dbReference type="FunFam" id="2.60.40.420:FF:000036">
    <property type="entry name" value="L-ascorbate oxidase"/>
    <property type="match status" value="1"/>
</dbReference>
<sequence>MKWTQLNTLVLPVLSCLIQFSSSRVVDFRLDLTWENSNVAGISRKAIHTNGQVPAPNLRVNQGDQVRVLVNNSMPFGTTVHWHGIPQYGTPWSDGVPGLNQEMIKPGEQFYYEWTATDYGSYAYHAHTRAQMDDGLYGAIYVEPRADVQRPFSKISSIPYELQAMLQAEKNTHPIMLSDWRVFTSEETLQIEEDSGVQATCTNAILVNGKGSVICPPQDHINDLTRSGEWTALSSAGNATMSDMGCMPPLKARLGGFPFDVSKIPSGYYQGCVPTVGEQEVLSVDPRTRYVSYDLISLPGTSNLVFSIDEHPMYLYAVDGRYVDPLVVDAINVYAGSRYSVLVKLDQPISIYTVRVANKFANQIINGTALMSYSGSNPSQFNTSTRYINEVGTAAGINGTIILDEAQIVPFEQEAPAPEPDQTQILQVNLYNASYRWTLGEASYPMANEDLTPPALFNYSSIPAEYTVMTKNNTWVDIIFNMTSIGQPQHPIHKHSNKFFVLGWGAGVWKWPTVAEAMKEIPDSLNVVNPQLRDTFQTPASTPNHSWLAIRYHVVNPGPFFMHCHLSMHESGGLAVALLDGVDAWPTVPDRYQLPALADPAENTPATHGLMDHPGFD</sequence>
<dbReference type="FunFam" id="2.60.40.420:FF:000061">
    <property type="entry name" value="Laccase TilA"/>
    <property type="match status" value="1"/>
</dbReference>
<feature type="domain" description="Plastocyanin-like" evidence="10">
    <location>
        <begin position="33"/>
        <end position="146"/>
    </location>
</feature>
<dbReference type="Pfam" id="PF07731">
    <property type="entry name" value="Cu-oxidase_2"/>
    <property type="match status" value="1"/>
</dbReference>
<evidence type="ECO:0000256" key="5">
    <source>
        <dbReference type="ARBA" id="ARBA00023008"/>
    </source>
</evidence>
<evidence type="ECO:0000259" key="9">
    <source>
        <dbReference type="Pfam" id="PF07731"/>
    </source>
</evidence>
<evidence type="ECO:0000256" key="7">
    <source>
        <dbReference type="SAM" id="SignalP"/>
    </source>
</evidence>
<evidence type="ECO:0000259" key="8">
    <source>
        <dbReference type="Pfam" id="PF00394"/>
    </source>
</evidence>
<dbReference type="Gene3D" id="2.60.40.420">
    <property type="entry name" value="Cupredoxins - blue copper proteins"/>
    <property type="match status" value="3"/>
</dbReference>
<comment type="caution">
    <text evidence="11">The sequence shown here is derived from an EMBL/GenBank/DDBJ whole genome shotgun (WGS) entry which is preliminary data.</text>
</comment>
<dbReference type="VEuPathDB" id="FungiDB:M747DRAFT_275967"/>
<keyword evidence="2" id="KW-0479">Metal-binding</keyword>
<reference evidence="12" key="1">
    <citation type="journal article" date="2016" name="Genome Announc.">
        <title>Draft genome sequence of Aspergillus niger strain An76.</title>
        <authorList>
            <person name="Gong W."/>
            <person name="Cheng Z."/>
            <person name="Zhang H."/>
            <person name="Liu L."/>
            <person name="Gao P."/>
            <person name="Wang L."/>
        </authorList>
    </citation>
    <scope>NUCLEOTIDE SEQUENCE [LARGE SCALE GENOMIC DNA]</scope>
    <source>
        <strain evidence="12">An76</strain>
    </source>
</reference>
<feature type="domain" description="Plastocyanin-like" evidence="9">
    <location>
        <begin position="464"/>
        <end position="580"/>
    </location>
</feature>
<dbReference type="GO" id="GO:0005507">
    <property type="term" value="F:copper ion binding"/>
    <property type="evidence" value="ECO:0007669"/>
    <property type="project" value="InterPro"/>
</dbReference>
<accession>A0A117E1I5</accession>
<comment type="similarity">
    <text evidence="1">Belongs to the multicopper oxidase family.</text>
</comment>
<dbReference type="PANTHER" id="PTHR11709:SF488">
    <property type="entry name" value="LACCASE-RELATED"/>
    <property type="match status" value="1"/>
</dbReference>
<evidence type="ECO:0000259" key="10">
    <source>
        <dbReference type="Pfam" id="PF07732"/>
    </source>
</evidence>
<dbReference type="CDD" id="cd13850">
    <property type="entry name" value="CuRO_1_Abr2_like"/>
    <property type="match status" value="1"/>
</dbReference>
<name>A0A117E1I5_ASPNG</name>
<dbReference type="InterPro" id="IPR045087">
    <property type="entry name" value="Cu-oxidase_fam"/>
</dbReference>
<dbReference type="InterPro" id="IPR002355">
    <property type="entry name" value="Cu_oxidase_Cu_BS"/>
</dbReference>
<dbReference type="GO" id="GO:0042440">
    <property type="term" value="P:pigment metabolic process"/>
    <property type="evidence" value="ECO:0007669"/>
    <property type="project" value="UniProtKB-ARBA"/>
</dbReference>
<evidence type="ECO:0000256" key="1">
    <source>
        <dbReference type="ARBA" id="ARBA00010609"/>
    </source>
</evidence>
<evidence type="ECO:0000256" key="6">
    <source>
        <dbReference type="ARBA" id="ARBA00023180"/>
    </source>
</evidence>
<gene>
    <name evidence="11" type="ORF">ABL_06754</name>
</gene>
<dbReference type="PROSITE" id="PS00079">
    <property type="entry name" value="MULTICOPPER_OXIDASE1"/>
    <property type="match status" value="1"/>
</dbReference>
<protein>
    <submittedName>
        <fullName evidence="11">L-ascorbate oxidase</fullName>
    </submittedName>
</protein>
<evidence type="ECO:0000256" key="2">
    <source>
        <dbReference type="ARBA" id="ARBA00022723"/>
    </source>
</evidence>
<dbReference type="Pfam" id="PF07732">
    <property type="entry name" value="Cu-oxidase_3"/>
    <property type="match status" value="1"/>
</dbReference>
<dbReference type="InterPro" id="IPR001117">
    <property type="entry name" value="Cu-oxidase_2nd"/>
</dbReference>
<dbReference type="VEuPathDB" id="FungiDB:An03g03750"/>
<evidence type="ECO:0000256" key="3">
    <source>
        <dbReference type="ARBA" id="ARBA00022729"/>
    </source>
</evidence>
<dbReference type="EMBL" id="BCMY01000011">
    <property type="protein sequence ID" value="GAQ44093.1"/>
    <property type="molecule type" value="Genomic_DNA"/>
</dbReference>
<evidence type="ECO:0000313" key="12">
    <source>
        <dbReference type="Proteomes" id="UP000068243"/>
    </source>
</evidence>
<dbReference type="InterPro" id="IPR033138">
    <property type="entry name" value="Cu_oxidase_CS"/>
</dbReference>
<organism evidence="11 12">
    <name type="scientific">Aspergillus niger</name>
    <dbReference type="NCBI Taxonomy" id="5061"/>
    <lineage>
        <taxon>Eukaryota</taxon>
        <taxon>Fungi</taxon>
        <taxon>Dikarya</taxon>
        <taxon>Ascomycota</taxon>
        <taxon>Pezizomycotina</taxon>
        <taxon>Eurotiomycetes</taxon>
        <taxon>Eurotiomycetidae</taxon>
        <taxon>Eurotiales</taxon>
        <taxon>Aspergillaceae</taxon>
        <taxon>Aspergillus</taxon>
        <taxon>Aspergillus subgen. Circumdati</taxon>
    </lineage>
</organism>
<dbReference type="Proteomes" id="UP000068243">
    <property type="component" value="Unassembled WGS sequence"/>
</dbReference>
<dbReference type="InterPro" id="IPR011706">
    <property type="entry name" value="Cu-oxidase_C"/>
</dbReference>
<feature type="domain" description="Plastocyanin-like" evidence="8">
    <location>
        <begin position="173"/>
        <end position="375"/>
    </location>
</feature>
<dbReference type="OMA" id="DMGCMPP"/>
<dbReference type="VEuPathDB" id="FungiDB:ASPNIDRAFT2_1125363"/>
<dbReference type="InterPro" id="IPR011707">
    <property type="entry name" value="Cu-oxidase-like_N"/>
</dbReference>
<dbReference type="VEuPathDB" id="FungiDB:ATCC64974_85080"/>
<feature type="chain" id="PRO_5007147845" evidence="7">
    <location>
        <begin position="24"/>
        <end position="617"/>
    </location>
</feature>
<dbReference type="PANTHER" id="PTHR11709">
    <property type="entry name" value="MULTI-COPPER OXIDASE"/>
    <property type="match status" value="1"/>
</dbReference>